<keyword evidence="2" id="KW-1185">Reference proteome</keyword>
<dbReference type="AlphaFoldDB" id="Q2SAQ1"/>
<protein>
    <recommendedName>
        <fullName evidence="3">Endonuclease/exonuclease/phosphatase domain-containing protein</fullName>
    </recommendedName>
</protein>
<dbReference type="EMBL" id="CP000155">
    <property type="protein sequence ID" value="ABC32273.1"/>
    <property type="molecule type" value="Genomic_DNA"/>
</dbReference>
<sequence>MFWVPWEGPKKGNARCSMAVLWDRESVAKPTITYVPSTVESCRGLIFGKFSVGRKNFNLANYHGFGEDRIVEAIRYMKVHSGQAVRWMIFGDFNFEGASAEGGVKESERVQILRSGQVTRPASGKELDYGFASLEGLEKNGAVALDNGGQSDHLPVIASVSLTRA</sequence>
<evidence type="ECO:0000313" key="2">
    <source>
        <dbReference type="Proteomes" id="UP000000238"/>
    </source>
</evidence>
<dbReference type="KEGG" id="hch:HCH_05615"/>
<name>Q2SAQ1_HAHCH</name>
<evidence type="ECO:0000313" key="1">
    <source>
        <dbReference type="EMBL" id="ABC32273.1"/>
    </source>
</evidence>
<organism evidence="1 2">
    <name type="scientific">Hahella chejuensis (strain KCTC 2396)</name>
    <dbReference type="NCBI Taxonomy" id="349521"/>
    <lineage>
        <taxon>Bacteria</taxon>
        <taxon>Pseudomonadati</taxon>
        <taxon>Pseudomonadota</taxon>
        <taxon>Gammaproteobacteria</taxon>
        <taxon>Oceanospirillales</taxon>
        <taxon>Hahellaceae</taxon>
        <taxon>Hahella</taxon>
    </lineage>
</organism>
<accession>Q2SAQ1</accession>
<dbReference type="Gene3D" id="3.60.10.10">
    <property type="entry name" value="Endonuclease/exonuclease/phosphatase"/>
    <property type="match status" value="1"/>
</dbReference>
<dbReference type="HOGENOM" id="CLU_1608539_0_0_6"/>
<dbReference type="InterPro" id="IPR036691">
    <property type="entry name" value="Endo/exonu/phosph_ase_sf"/>
</dbReference>
<dbReference type="STRING" id="349521.HCH_05615"/>
<proteinExistence type="predicted"/>
<evidence type="ECO:0008006" key="3">
    <source>
        <dbReference type="Google" id="ProtNLM"/>
    </source>
</evidence>
<dbReference type="SUPFAM" id="SSF56219">
    <property type="entry name" value="DNase I-like"/>
    <property type="match status" value="1"/>
</dbReference>
<dbReference type="Proteomes" id="UP000000238">
    <property type="component" value="Chromosome"/>
</dbReference>
<gene>
    <name evidence="1" type="ordered locus">HCH_05615</name>
</gene>
<reference evidence="1 2" key="1">
    <citation type="journal article" date="2005" name="Nucleic Acids Res.">
        <title>Genomic blueprint of Hahella chejuensis, a marine microbe producing an algicidal agent.</title>
        <authorList>
            <person name="Jeong H."/>
            <person name="Yim J.H."/>
            <person name="Lee C."/>
            <person name="Choi S.-H."/>
            <person name="Park Y.K."/>
            <person name="Yoon S.H."/>
            <person name="Hur C.-G."/>
            <person name="Kang H.-Y."/>
            <person name="Kim D."/>
            <person name="Lee H.H."/>
            <person name="Park K.H."/>
            <person name="Park S.-H."/>
            <person name="Park H.-S."/>
            <person name="Lee H.K."/>
            <person name="Oh T.K."/>
            <person name="Kim J.F."/>
        </authorList>
    </citation>
    <scope>NUCLEOTIDE SEQUENCE [LARGE SCALE GENOMIC DNA]</scope>
    <source>
        <strain evidence="1 2">KCTC 2396</strain>
    </source>
</reference>